<dbReference type="GO" id="GO:0005743">
    <property type="term" value="C:mitochondrial inner membrane"/>
    <property type="evidence" value="ECO:0000318"/>
    <property type="project" value="GO_Central"/>
</dbReference>
<dbReference type="EMBL" id="EAAA01000347">
    <property type="status" value="NOT_ANNOTATED_CDS"/>
    <property type="molecule type" value="Genomic_DNA"/>
</dbReference>
<comment type="similarity">
    <text evidence="1">Belongs to the protein kinase superfamily. ADCK protein kinase family.</text>
</comment>
<reference evidence="5" key="4">
    <citation type="submission" date="2025-09" db="UniProtKB">
        <authorList>
            <consortium name="Ensembl"/>
        </authorList>
    </citation>
    <scope>IDENTIFICATION</scope>
</reference>
<dbReference type="SUPFAM" id="SSF56112">
    <property type="entry name" value="Protein kinase-like (PK-like)"/>
    <property type="match status" value="1"/>
</dbReference>
<reference evidence="6" key="1">
    <citation type="journal article" date="2002" name="Science">
        <title>The draft genome of Ciona intestinalis: insights into chordate and vertebrate origins.</title>
        <authorList>
            <person name="Dehal P."/>
            <person name="Satou Y."/>
            <person name="Campbell R.K."/>
            <person name="Chapman J."/>
            <person name="Degnan B."/>
            <person name="De Tomaso A."/>
            <person name="Davidson B."/>
            <person name="Di Gregorio A."/>
            <person name="Gelpke M."/>
            <person name="Goodstein D.M."/>
            <person name="Harafuji N."/>
            <person name="Hastings K.E."/>
            <person name="Ho I."/>
            <person name="Hotta K."/>
            <person name="Huang W."/>
            <person name="Kawashima T."/>
            <person name="Lemaire P."/>
            <person name="Martinez D."/>
            <person name="Meinertzhagen I.A."/>
            <person name="Necula S."/>
            <person name="Nonaka M."/>
            <person name="Putnam N."/>
            <person name="Rash S."/>
            <person name="Saiga H."/>
            <person name="Satake M."/>
            <person name="Terry A."/>
            <person name="Yamada L."/>
            <person name="Wang H.G."/>
            <person name="Awazu S."/>
            <person name="Azumi K."/>
            <person name="Boore J."/>
            <person name="Branno M."/>
            <person name="Chin-Bow S."/>
            <person name="DeSantis R."/>
            <person name="Doyle S."/>
            <person name="Francino P."/>
            <person name="Keys D.N."/>
            <person name="Haga S."/>
            <person name="Hayashi H."/>
            <person name="Hino K."/>
            <person name="Imai K.S."/>
            <person name="Inaba K."/>
            <person name="Kano S."/>
            <person name="Kobayashi K."/>
            <person name="Kobayashi M."/>
            <person name="Lee B.I."/>
            <person name="Makabe K.W."/>
            <person name="Manohar C."/>
            <person name="Matassi G."/>
            <person name="Medina M."/>
            <person name="Mochizuki Y."/>
            <person name="Mount S."/>
            <person name="Morishita T."/>
            <person name="Miura S."/>
            <person name="Nakayama A."/>
            <person name="Nishizaka S."/>
            <person name="Nomoto H."/>
            <person name="Ohta F."/>
            <person name="Oishi K."/>
            <person name="Rigoutsos I."/>
            <person name="Sano M."/>
            <person name="Sasaki A."/>
            <person name="Sasakura Y."/>
            <person name="Shoguchi E."/>
            <person name="Shin-i T."/>
            <person name="Spagnuolo A."/>
            <person name="Stainier D."/>
            <person name="Suzuki M.M."/>
            <person name="Tassy O."/>
            <person name="Takatori N."/>
            <person name="Tokuoka M."/>
            <person name="Yagi K."/>
            <person name="Yoshizaki F."/>
            <person name="Wada S."/>
            <person name="Zhang C."/>
            <person name="Hyatt P.D."/>
            <person name="Larimer F."/>
            <person name="Detter C."/>
            <person name="Doggett N."/>
            <person name="Glavina T."/>
            <person name="Hawkins T."/>
            <person name="Richardson P."/>
            <person name="Lucas S."/>
            <person name="Kohara Y."/>
            <person name="Levine M."/>
            <person name="Satoh N."/>
            <person name="Rokhsar D.S."/>
        </authorList>
    </citation>
    <scope>NUCLEOTIDE SEQUENCE [LARGE SCALE GENOMIC DNA]</scope>
</reference>
<dbReference type="GO" id="GO:0055088">
    <property type="term" value="P:lipid homeostasis"/>
    <property type="evidence" value="ECO:0000318"/>
    <property type="project" value="GO_Central"/>
</dbReference>
<keyword evidence="6" id="KW-1185">Reference proteome</keyword>
<evidence type="ECO:0000313" key="6">
    <source>
        <dbReference type="Proteomes" id="UP000008144"/>
    </source>
</evidence>
<dbReference type="InterPro" id="IPR011009">
    <property type="entry name" value="Kinase-like_dom_sf"/>
</dbReference>
<dbReference type="InterPro" id="IPR000719">
    <property type="entry name" value="Prot_kinase_dom"/>
</dbReference>
<dbReference type="OMA" id="RCNPEDI"/>
<dbReference type="PANTHER" id="PTHR43173">
    <property type="entry name" value="ABC1 FAMILY PROTEIN"/>
    <property type="match status" value="1"/>
</dbReference>
<dbReference type="GO" id="GO:0004672">
    <property type="term" value="F:protein kinase activity"/>
    <property type="evidence" value="ECO:0007669"/>
    <property type="project" value="InterPro"/>
</dbReference>
<organism evidence="5 6">
    <name type="scientific">Ciona intestinalis</name>
    <name type="common">Transparent sea squirt</name>
    <name type="synonym">Ascidia intestinalis</name>
    <dbReference type="NCBI Taxonomy" id="7719"/>
    <lineage>
        <taxon>Eukaryota</taxon>
        <taxon>Metazoa</taxon>
        <taxon>Chordata</taxon>
        <taxon>Tunicata</taxon>
        <taxon>Ascidiacea</taxon>
        <taxon>Phlebobranchia</taxon>
        <taxon>Cionidae</taxon>
        <taxon>Ciona</taxon>
    </lineage>
</organism>
<dbReference type="GO" id="GO:0005524">
    <property type="term" value="F:ATP binding"/>
    <property type="evidence" value="ECO:0007669"/>
    <property type="project" value="InterPro"/>
</dbReference>
<dbReference type="FunCoup" id="F7AB24">
    <property type="interactions" value="275"/>
</dbReference>
<name>F7AB24_CIOIN</name>
<protein>
    <recommendedName>
        <fullName evidence="2">AarF domain-containing protein kinase 1</fullName>
    </recommendedName>
</protein>
<dbReference type="HOGENOM" id="CLU_006533_2_0_1"/>
<accession>F7AB24</accession>
<dbReference type="InterPro" id="IPR051130">
    <property type="entry name" value="Mito_struct-func_regulator"/>
</dbReference>
<dbReference type="InterPro" id="IPR045307">
    <property type="entry name" value="ADCK1_dom"/>
</dbReference>
<sequence>NLRRAVKLAGAATVLGVSAASGTVLLDAAHVLDLTDKPAIRAVRTGITTVSIICDYKFSLYGKVTDSPEYVAAKSQAHTRAARKLLALCWRNRGTYVKVGQHLGGMDYLLPAEFTKVLKVLHSDAPQSTLDEIHGVLKKDLNIENVDEVFTDFCEKPLGTASLAQVYKAKLKSNGSTVAVKVQHPTVQDLADKDMDMMDYAATWVKKLFPEFDLMWLVEETRKNLPLELDFLVEARNCSKATKNLKCFDWVKLPKLHWDYCTKRVMVMEFLEGGQVNNSNYLEGNKIDFNHVSRLLGKLFSEMIFVHGFVHCDPHPGNILVRWSNDSPKLEIVLLDHGLYRQLSKNFRFHYASLWQAIINTDMAGIETHARACGSGDMYPLLATIVTGRSWQVVGNDGIKNVDFTFEEDNDIRGAVGHYLPHISNVLGNVSSEMLLVLKTNDHLRGLEYTYGVRGHASGFLDMSKCCLRALRELQHERIDTRFSATTKWLKSMQNNVNINLSLLKIFAYEWYLWVSDATIKQLSQFPFHS</sequence>
<dbReference type="Ensembl" id="ENSCINT00000023627.2">
    <property type="protein sequence ID" value="ENSCINP00000023381.2"/>
    <property type="gene ID" value="ENSCING00000012550.2"/>
</dbReference>
<evidence type="ECO:0000256" key="1">
    <source>
        <dbReference type="ARBA" id="ARBA00009670"/>
    </source>
</evidence>
<dbReference type="PANTHER" id="PTHR43173:SF19">
    <property type="entry name" value="AARF DOMAIN-CONTAINING PROTEIN KINASE 1"/>
    <property type="match status" value="1"/>
</dbReference>
<feature type="domain" description="Protein kinase" evidence="4">
    <location>
        <begin position="152"/>
        <end position="490"/>
    </location>
</feature>
<reference evidence="5" key="3">
    <citation type="submission" date="2025-08" db="UniProtKB">
        <authorList>
            <consortium name="Ensembl"/>
        </authorList>
    </citation>
    <scope>IDENTIFICATION</scope>
</reference>
<dbReference type="STRING" id="7719.ENSCINP00000023381"/>
<dbReference type="AlphaFoldDB" id="F7AB24"/>
<dbReference type="Pfam" id="PF03109">
    <property type="entry name" value="ABC1"/>
    <property type="match status" value="1"/>
</dbReference>
<dbReference type="GeneTree" id="ENSGT00940000158221"/>
<evidence type="ECO:0000313" key="5">
    <source>
        <dbReference type="Ensembl" id="ENSCINP00000023381.2"/>
    </source>
</evidence>
<dbReference type="InParanoid" id="F7AB24"/>
<proteinExistence type="inferred from homology"/>
<reference evidence="5" key="2">
    <citation type="journal article" date="2008" name="Genome Biol.">
        <title>Improved genome assembly and evidence-based global gene model set for the chordate Ciona intestinalis: new insight into intron and operon populations.</title>
        <authorList>
            <person name="Satou Y."/>
            <person name="Mineta K."/>
            <person name="Ogasawara M."/>
            <person name="Sasakura Y."/>
            <person name="Shoguchi E."/>
            <person name="Ueno K."/>
            <person name="Yamada L."/>
            <person name="Matsumoto J."/>
            <person name="Wasserscheid J."/>
            <person name="Dewar K."/>
            <person name="Wiley G.B."/>
            <person name="Macmil S.L."/>
            <person name="Roe B.A."/>
            <person name="Zeller R.W."/>
            <person name="Hastings K.E."/>
            <person name="Lemaire P."/>
            <person name="Lindquist E."/>
            <person name="Endo T."/>
            <person name="Hotta K."/>
            <person name="Inaba K."/>
        </authorList>
    </citation>
    <scope>NUCLEOTIDE SEQUENCE [LARGE SCALE GENOMIC DNA]</scope>
    <source>
        <strain evidence="5">wild type</strain>
    </source>
</reference>
<evidence type="ECO:0000256" key="2">
    <source>
        <dbReference type="ARBA" id="ARBA00040082"/>
    </source>
</evidence>
<comment type="function">
    <text evidence="3">Appears to be essential for maintaining mitochondrial cristae formation and mitochondrial function by acting via YME1L1 in a kinase-independent manner to regulate essential mitochondrial structural proteins OPA1 and IMMT. The action of this enzyme is not yet clear. It is not known if it has protein kinase activity and what type of substrate it would phosphorylate (Ser, Thr or Tyr).</text>
</comment>
<dbReference type="GO" id="GO:0007005">
    <property type="term" value="P:mitochondrion organization"/>
    <property type="evidence" value="ECO:0000318"/>
    <property type="project" value="GO_Central"/>
</dbReference>
<dbReference type="SMART" id="SM00220">
    <property type="entry name" value="S_TKc"/>
    <property type="match status" value="1"/>
</dbReference>
<dbReference type="InterPro" id="IPR004147">
    <property type="entry name" value="ABC1_dom"/>
</dbReference>
<evidence type="ECO:0000259" key="4">
    <source>
        <dbReference type="SMART" id="SM00220"/>
    </source>
</evidence>
<dbReference type="Gene3D" id="1.10.510.10">
    <property type="entry name" value="Transferase(Phosphotransferase) domain 1"/>
    <property type="match status" value="1"/>
</dbReference>
<dbReference type="Proteomes" id="UP000008144">
    <property type="component" value="Chromosome 1"/>
</dbReference>
<evidence type="ECO:0000256" key="3">
    <source>
        <dbReference type="ARBA" id="ARBA00045626"/>
    </source>
</evidence>
<dbReference type="CDD" id="cd13969">
    <property type="entry name" value="ADCK1-like"/>
    <property type="match status" value="1"/>
</dbReference>